<protein>
    <submittedName>
        <fullName evidence="1">Uncharacterized protein</fullName>
    </submittedName>
</protein>
<dbReference type="Proteomes" id="UP000324222">
    <property type="component" value="Unassembled WGS sequence"/>
</dbReference>
<comment type="caution">
    <text evidence="1">The sequence shown here is derived from an EMBL/GenBank/DDBJ whole genome shotgun (WGS) entry which is preliminary data.</text>
</comment>
<keyword evidence="2" id="KW-1185">Reference proteome</keyword>
<dbReference type="EMBL" id="VSRR010026420">
    <property type="protein sequence ID" value="MPC67556.1"/>
    <property type="molecule type" value="Genomic_DNA"/>
</dbReference>
<dbReference type="AlphaFoldDB" id="A0A5B7HC17"/>
<name>A0A5B7HC17_PORTR</name>
<organism evidence="1 2">
    <name type="scientific">Portunus trituberculatus</name>
    <name type="common">Swimming crab</name>
    <name type="synonym">Neptunus trituberculatus</name>
    <dbReference type="NCBI Taxonomy" id="210409"/>
    <lineage>
        <taxon>Eukaryota</taxon>
        <taxon>Metazoa</taxon>
        <taxon>Ecdysozoa</taxon>
        <taxon>Arthropoda</taxon>
        <taxon>Crustacea</taxon>
        <taxon>Multicrustacea</taxon>
        <taxon>Malacostraca</taxon>
        <taxon>Eumalacostraca</taxon>
        <taxon>Eucarida</taxon>
        <taxon>Decapoda</taxon>
        <taxon>Pleocyemata</taxon>
        <taxon>Brachyura</taxon>
        <taxon>Eubrachyura</taxon>
        <taxon>Portunoidea</taxon>
        <taxon>Portunidae</taxon>
        <taxon>Portuninae</taxon>
        <taxon>Portunus</taxon>
    </lineage>
</organism>
<proteinExistence type="predicted"/>
<evidence type="ECO:0000313" key="2">
    <source>
        <dbReference type="Proteomes" id="UP000324222"/>
    </source>
</evidence>
<gene>
    <name evidence="1" type="ORF">E2C01_061733</name>
</gene>
<evidence type="ECO:0000313" key="1">
    <source>
        <dbReference type="EMBL" id="MPC67556.1"/>
    </source>
</evidence>
<accession>A0A5B7HC17</accession>
<sequence>MMPVRRSTAHFVLPSCCKIHPHCDLDEIGGFNQMATEGARKDNINTRRRRDGAVCGGEARVCVAAGLYTVSIEASSSTRVAAVAHR</sequence>
<reference evidence="1 2" key="1">
    <citation type="submission" date="2019-05" db="EMBL/GenBank/DDBJ databases">
        <title>Another draft genome of Portunus trituberculatus and its Hox gene families provides insights of decapod evolution.</title>
        <authorList>
            <person name="Jeong J.-H."/>
            <person name="Song I."/>
            <person name="Kim S."/>
            <person name="Choi T."/>
            <person name="Kim D."/>
            <person name="Ryu S."/>
            <person name="Kim W."/>
        </authorList>
    </citation>
    <scope>NUCLEOTIDE SEQUENCE [LARGE SCALE GENOMIC DNA]</scope>
    <source>
        <tissue evidence="1">Muscle</tissue>
    </source>
</reference>